<feature type="transmembrane region" description="Helical" evidence="12">
    <location>
        <begin position="585"/>
        <end position="608"/>
    </location>
</feature>
<evidence type="ECO:0000256" key="12">
    <source>
        <dbReference type="SAM" id="Phobius"/>
    </source>
</evidence>
<keyword evidence="9 12" id="KW-0472">Membrane</keyword>
<keyword evidence="6" id="KW-0375">Hydrogen ion transport</keyword>
<keyword evidence="4" id="KW-1003">Cell membrane</keyword>
<dbReference type="GO" id="GO:0015252">
    <property type="term" value="F:proton channel activity"/>
    <property type="evidence" value="ECO:0007669"/>
    <property type="project" value="InterPro"/>
</dbReference>
<proteinExistence type="inferred from homology"/>
<dbReference type="Proteomes" id="UP001160148">
    <property type="component" value="Unassembled WGS sequence"/>
</dbReference>
<keyword evidence="8" id="KW-0406">Ion transport</keyword>
<keyword evidence="7 12" id="KW-1133">Transmembrane helix</keyword>
<evidence type="ECO:0000256" key="4">
    <source>
        <dbReference type="ARBA" id="ARBA00022475"/>
    </source>
</evidence>
<evidence type="ECO:0000256" key="11">
    <source>
        <dbReference type="SAM" id="MobiDB-lite"/>
    </source>
</evidence>
<dbReference type="GO" id="GO:0005886">
    <property type="term" value="C:plasma membrane"/>
    <property type="evidence" value="ECO:0007669"/>
    <property type="project" value="UniProtKB-SubCell"/>
</dbReference>
<feature type="transmembrane region" description="Helical" evidence="12">
    <location>
        <begin position="319"/>
        <end position="343"/>
    </location>
</feature>
<evidence type="ECO:0000313" key="14">
    <source>
        <dbReference type="Proteomes" id="UP001160148"/>
    </source>
</evidence>
<feature type="transmembrane region" description="Helical" evidence="12">
    <location>
        <begin position="213"/>
        <end position="235"/>
    </location>
</feature>
<feature type="transmembrane region" description="Helical" evidence="12">
    <location>
        <begin position="553"/>
        <end position="573"/>
    </location>
</feature>
<evidence type="ECO:0008006" key="15">
    <source>
        <dbReference type="Google" id="ProtNLM"/>
    </source>
</evidence>
<protein>
    <recommendedName>
        <fullName evidence="15">Otopetrin-2</fullName>
    </recommendedName>
</protein>
<comment type="caution">
    <text evidence="13">The sequence shown here is derived from an EMBL/GenBank/DDBJ whole genome shotgun (WGS) entry which is preliminary data.</text>
</comment>
<gene>
    <name evidence="13" type="ORF">MEUPH1_LOCUS1075</name>
</gene>
<evidence type="ECO:0000256" key="5">
    <source>
        <dbReference type="ARBA" id="ARBA00022692"/>
    </source>
</evidence>
<sequence>MITVRAGTVDDAPTTAAAGTASQSQPPTAAEAVAAVASEDIVVVHERRTAAAVDIGGDDRRSRSAGTRDAVGRENWRLAQHGVNGSASDGCRATGAAAKGGSADSDWTMHSICELTEQDSLDDHFSHINRKLVQRSSKMCRSDGLKLKSSRTLMNLLTNRGTDMSMLQHTESFHHFWVTLSSFYGMVLVILMFAICLIEVMDNPVKLLSIQGIYLMYLYLGSIAVIICIYVWVLIDSCVSLTSDETEIVTSGSSSPGVFTLNRFNSLKQFSSLKRAHISRSKTSDTSFYLRVGALVFGLGTLVFNGLEMAMYSMMDISCLNDVIFVHPILHGLFTFLQMHFLFINSQVLVERFGLAARFGFMHLAATNIALWVRLVIWESGIEWIYFIHLAQTSNIGMSASTYESSIPTPLQLRGFPSFITSRHTRDVKPDYNGTFTNAIYQPVSENHVAQVVTLHHCLNTNSLGQLLTSSMPYLYPFIVQFSLIAAGVTYIMGQNVGTCQIKPLKRNMQKPPPSSSMSSSTTPKDLQKDSAAQLGRMYVSEGVSFSGANKGLFLGLLTLVMVIVVVIIFLVVKDDADFASDTLFWMTSTTLATILSTGTLLGCVGLYQVRKLCHNGNHLTALDSMLATVSGAGVILYALFSTMVGAVGVATSQPGTPEQKVDAMLTVVNVLQLVQVAVQSSLTAEAYRRSSWSRHQLFTKPGRQIITYLLCSNIALWLFDSFITQSWISQERQLRFMGLLSWGLLSRISLPLVVFYRFHSGVLLLQIWQKSYR</sequence>
<feature type="region of interest" description="Disordered" evidence="11">
    <location>
        <begin position="1"/>
        <end position="26"/>
    </location>
</feature>
<feature type="region of interest" description="Disordered" evidence="11">
    <location>
        <begin position="505"/>
        <end position="526"/>
    </location>
</feature>
<feature type="transmembrane region" description="Helical" evidence="12">
    <location>
        <begin position="664"/>
        <end position="685"/>
    </location>
</feature>
<feature type="transmembrane region" description="Helical" evidence="12">
    <location>
        <begin position="749"/>
        <end position="769"/>
    </location>
</feature>
<organism evidence="13 14">
    <name type="scientific">Macrosiphum euphorbiae</name>
    <name type="common">potato aphid</name>
    <dbReference type="NCBI Taxonomy" id="13131"/>
    <lineage>
        <taxon>Eukaryota</taxon>
        <taxon>Metazoa</taxon>
        <taxon>Ecdysozoa</taxon>
        <taxon>Arthropoda</taxon>
        <taxon>Hexapoda</taxon>
        <taxon>Insecta</taxon>
        <taxon>Pterygota</taxon>
        <taxon>Neoptera</taxon>
        <taxon>Paraneoptera</taxon>
        <taxon>Hemiptera</taxon>
        <taxon>Sternorrhyncha</taxon>
        <taxon>Aphidomorpha</taxon>
        <taxon>Aphidoidea</taxon>
        <taxon>Aphididae</taxon>
        <taxon>Macrosiphini</taxon>
        <taxon>Macrosiphum</taxon>
    </lineage>
</organism>
<dbReference type="PANTHER" id="PTHR21522:SF32">
    <property type="entry name" value="OTOPETRIN-2"/>
    <property type="match status" value="1"/>
</dbReference>
<keyword evidence="3" id="KW-0813">Transport</keyword>
<evidence type="ECO:0000256" key="3">
    <source>
        <dbReference type="ARBA" id="ARBA00022448"/>
    </source>
</evidence>
<dbReference type="PANTHER" id="PTHR21522">
    <property type="entry name" value="PROTON CHANNEL OTOP"/>
    <property type="match status" value="1"/>
</dbReference>
<evidence type="ECO:0000256" key="6">
    <source>
        <dbReference type="ARBA" id="ARBA00022781"/>
    </source>
</evidence>
<dbReference type="InterPro" id="IPR004878">
    <property type="entry name" value="Otopetrin"/>
</dbReference>
<name>A0AAV0VHU4_9HEMI</name>
<evidence type="ECO:0000256" key="8">
    <source>
        <dbReference type="ARBA" id="ARBA00023065"/>
    </source>
</evidence>
<feature type="transmembrane region" description="Helical" evidence="12">
    <location>
        <begin position="629"/>
        <end position="652"/>
    </location>
</feature>
<evidence type="ECO:0000256" key="7">
    <source>
        <dbReference type="ARBA" id="ARBA00022989"/>
    </source>
</evidence>
<dbReference type="Pfam" id="PF03189">
    <property type="entry name" value="Otopetrin"/>
    <property type="match status" value="1"/>
</dbReference>
<evidence type="ECO:0000256" key="1">
    <source>
        <dbReference type="ARBA" id="ARBA00004651"/>
    </source>
</evidence>
<dbReference type="EMBL" id="CARXXK010000001">
    <property type="protein sequence ID" value="CAI6343869.1"/>
    <property type="molecule type" value="Genomic_DNA"/>
</dbReference>
<evidence type="ECO:0000256" key="10">
    <source>
        <dbReference type="ARBA" id="ARBA00023303"/>
    </source>
</evidence>
<comment type="similarity">
    <text evidence="2">Belongs to the otopetrin family.</text>
</comment>
<keyword evidence="10" id="KW-0407">Ion channel</keyword>
<evidence type="ECO:0000256" key="2">
    <source>
        <dbReference type="ARBA" id="ARBA00006513"/>
    </source>
</evidence>
<comment type="subcellular location">
    <subcellularLocation>
        <location evidence="1">Cell membrane</location>
        <topology evidence="1">Multi-pass membrane protein</topology>
    </subcellularLocation>
</comment>
<feature type="transmembrane region" description="Helical" evidence="12">
    <location>
        <begin position="474"/>
        <end position="493"/>
    </location>
</feature>
<evidence type="ECO:0000313" key="13">
    <source>
        <dbReference type="EMBL" id="CAI6343869.1"/>
    </source>
</evidence>
<dbReference type="AlphaFoldDB" id="A0AAV0VHU4"/>
<feature type="transmembrane region" description="Helical" evidence="12">
    <location>
        <begin position="706"/>
        <end position="729"/>
    </location>
</feature>
<keyword evidence="14" id="KW-1185">Reference proteome</keyword>
<reference evidence="13 14" key="1">
    <citation type="submission" date="2023-01" db="EMBL/GenBank/DDBJ databases">
        <authorList>
            <person name="Whitehead M."/>
        </authorList>
    </citation>
    <scope>NUCLEOTIDE SEQUENCE [LARGE SCALE GENOMIC DNA]</scope>
</reference>
<feature type="transmembrane region" description="Helical" evidence="12">
    <location>
        <begin position="355"/>
        <end position="377"/>
    </location>
</feature>
<feature type="transmembrane region" description="Helical" evidence="12">
    <location>
        <begin position="288"/>
        <end position="307"/>
    </location>
</feature>
<evidence type="ECO:0000256" key="9">
    <source>
        <dbReference type="ARBA" id="ARBA00023136"/>
    </source>
</evidence>
<keyword evidence="5 12" id="KW-0812">Transmembrane</keyword>
<accession>A0AAV0VHU4</accession>
<feature type="transmembrane region" description="Helical" evidence="12">
    <location>
        <begin position="176"/>
        <end position="201"/>
    </location>
</feature>